<feature type="domain" description="U1-type" evidence="13">
    <location>
        <begin position="136"/>
        <end position="170"/>
    </location>
</feature>
<dbReference type="Pfam" id="PF12874">
    <property type="entry name" value="zf-met"/>
    <property type="match status" value="2"/>
</dbReference>
<comment type="subcellular location">
    <subcellularLocation>
        <location evidence="2">Cytoplasm</location>
    </subcellularLocation>
    <subcellularLocation>
        <location evidence="1">Nucleus</location>
    </subcellularLocation>
</comment>
<evidence type="ECO:0000256" key="6">
    <source>
        <dbReference type="ARBA" id="ARBA00022771"/>
    </source>
</evidence>
<dbReference type="SUPFAM" id="SSF57667">
    <property type="entry name" value="beta-beta-alpha zinc fingers"/>
    <property type="match status" value="2"/>
</dbReference>
<dbReference type="InterPro" id="IPR051868">
    <property type="entry name" value="ZN346_ZMAT4"/>
</dbReference>
<evidence type="ECO:0000313" key="15">
    <source>
        <dbReference type="RefSeq" id="XP_060053199.1"/>
    </source>
</evidence>
<dbReference type="SMART" id="SM00451">
    <property type="entry name" value="ZnF_U1"/>
    <property type="match status" value="2"/>
</dbReference>
<keyword evidence="3" id="KW-0963">Cytoplasm</keyword>
<sequence length="306" mass="34070">MECAAVGAAVDAMEAADHGGGALPCFSSEEPESREPDGLRFDREGARRLWEAVSGAQPMGREEVEHMIQKNQCLFTNTQCKVCCAMLISESQKLAHYQSKKHANKVKRYLSIRGMETLKGEMKKLDSDQKSSRSKEKNQCCPICNMTFSSPAVAQSHYLGKTHAKSLKLKQQSTKVEGSHGKRWRKASSTPKKLPSKDPPSLPEELEAQDESQDEAEDESEDESEWPNSPWSNLDPSQSRKTFPSQSLITCPITWGSVKRLVGDATTLLEEGYKPHTPENMIMAFMTQVAINSEKKQFYDSSTTSS</sequence>
<keyword evidence="7" id="KW-0862">Zinc</keyword>
<dbReference type="InterPro" id="IPR013087">
    <property type="entry name" value="Znf_C2H2_type"/>
</dbReference>
<feature type="compositionally biased region" description="Polar residues" evidence="11">
    <location>
        <begin position="226"/>
        <end position="243"/>
    </location>
</feature>
<evidence type="ECO:0000256" key="11">
    <source>
        <dbReference type="SAM" id="MobiDB-lite"/>
    </source>
</evidence>
<evidence type="ECO:0000256" key="8">
    <source>
        <dbReference type="ARBA" id="ARBA00022884"/>
    </source>
</evidence>
<keyword evidence="8" id="KW-0694">RNA-binding</keyword>
<feature type="domain" description="U1-type" evidence="13">
    <location>
        <begin position="75"/>
        <end position="109"/>
    </location>
</feature>
<feature type="region of interest" description="Disordered" evidence="11">
    <location>
        <begin position="164"/>
        <end position="243"/>
    </location>
</feature>
<dbReference type="Proteomes" id="UP001652624">
    <property type="component" value="Chromosome 9"/>
</dbReference>
<evidence type="ECO:0000256" key="4">
    <source>
        <dbReference type="ARBA" id="ARBA00022723"/>
    </source>
</evidence>
<dbReference type="InterPro" id="IPR003604">
    <property type="entry name" value="Matrin/U1-like-C_Znf_C2H2"/>
</dbReference>
<evidence type="ECO:0000256" key="9">
    <source>
        <dbReference type="ARBA" id="ARBA00023242"/>
    </source>
</evidence>
<evidence type="ECO:0000256" key="1">
    <source>
        <dbReference type="ARBA" id="ARBA00004123"/>
    </source>
</evidence>
<dbReference type="SMART" id="SM00355">
    <property type="entry name" value="ZnF_C2H2"/>
    <property type="match status" value="2"/>
</dbReference>
<feature type="compositionally biased region" description="Acidic residues" evidence="11">
    <location>
        <begin position="204"/>
        <end position="225"/>
    </location>
</feature>
<evidence type="ECO:0000256" key="7">
    <source>
        <dbReference type="ARBA" id="ARBA00022833"/>
    </source>
</evidence>
<protein>
    <recommendedName>
        <fullName evidence="10">Zinc finger protein 346</fullName>
    </recommendedName>
</protein>
<name>A0ABM3XWK4_ERIEU</name>
<keyword evidence="6" id="KW-0863">Zinc-finger</keyword>
<reference evidence="15" key="1">
    <citation type="submission" date="2025-08" db="UniProtKB">
        <authorList>
            <consortium name="RefSeq"/>
        </authorList>
    </citation>
    <scope>IDENTIFICATION</scope>
</reference>
<evidence type="ECO:0000256" key="3">
    <source>
        <dbReference type="ARBA" id="ARBA00022490"/>
    </source>
</evidence>
<organism evidence="14 15">
    <name type="scientific">Erinaceus europaeus</name>
    <name type="common">Western European hedgehog</name>
    <dbReference type="NCBI Taxonomy" id="9365"/>
    <lineage>
        <taxon>Eukaryota</taxon>
        <taxon>Metazoa</taxon>
        <taxon>Chordata</taxon>
        <taxon>Craniata</taxon>
        <taxon>Vertebrata</taxon>
        <taxon>Euteleostomi</taxon>
        <taxon>Mammalia</taxon>
        <taxon>Eutheria</taxon>
        <taxon>Laurasiatheria</taxon>
        <taxon>Eulipotyphla</taxon>
        <taxon>Erinaceidae</taxon>
        <taxon>Erinaceinae</taxon>
        <taxon>Erinaceus</taxon>
    </lineage>
</organism>
<dbReference type="Gene3D" id="3.30.160.60">
    <property type="entry name" value="Classic Zinc Finger"/>
    <property type="match status" value="2"/>
</dbReference>
<evidence type="ECO:0000256" key="2">
    <source>
        <dbReference type="ARBA" id="ARBA00004496"/>
    </source>
</evidence>
<feature type="domain" description="C2H2-type" evidence="12">
    <location>
        <begin position="78"/>
        <end position="102"/>
    </location>
</feature>
<dbReference type="PANTHER" id="PTHR46144">
    <property type="entry name" value="ZINC FINGER PROTEIN 385B-LIKE"/>
    <property type="match status" value="1"/>
</dbReference>
<evidence type="ECO:0000259" key="13">
    <source>
        <dbReference type="SMART" id="SM00451"/>
    </source>
</evidence>
<accession>A0ABM3XWK4</accession>
<keyword evidence="4" id="KW-0479">Metal-binding</keyword>
<feature type="domain" description="C2H2-type" evidence="12">
    <location>
        <begin position="139"/>
        <end position="163"/>
    </location>
</feature>
<evidence type="ECO:0000313" key="14">
    <source>
        <dbReference type="Proteomes" id="UP001652624"/>
    </source>
</evidence>
<dbReference type="InterPro" id="IPR036236">
    <property type="entry name" value="Znf_C2H2_sf"/>
</dbReference>
<evidence type="ECO:0000256" key="10">
    <source>
        <dbReference type="ARBA" id="ARBA00039634"/>
    </source>
</evidence>
<keyword evidence="9" id="KW-0539">Nucleus</keyword>
<dbReference type="PANTHER" id="PTHR46144:SF5">
    <property type="entry name" value="ZINC FINGER PROTEIN 346"/>
    <property type="match status" value="1"/>
</dbReference>
<proteinExistence type="predicted"/>
<dbReference type="RefSeq" id="XP_060053199.1">
    <property type="nucleotide sequence ID" value="XM_060197216.1"/>
</dbReference>
<keyword evidence="5" id="KW-0677">Repeat</keyword>
<evidence type="ECO:0000259" key="12">
    <source>
        <dbReference type="SMART" id="SM00355"/>
    </source>
</evidence>
<keyword evidence="14" id="KW-1185">Reference proteome</keyword>
<gene>
    <name evidence="15" type="primary">ZNF346</name>
</gene>
<evidence type="ECO:0000256" key="5">
    <source>
        <dbReference type="ARBA" id="ARBA00022737"/>
    </source>
</evidence>
<dbReference type="GeneID" id="103114673"/>